<keyword evidence="15" id="KW-1185">Reference proteome</keyword>
<evidence type="ECO:0000256" key="6">
    <source>
        <dbReference type="ARBA" id="ARBA00022989"/>
    </source>
</evidence>
<dbReference type="PANTHER" id="PTHR22950:SF458">
    <property type="entry name" value="SODIUM-COUPLED NEUTRAL AMINO ACID TRANSPORTER 11-RELATED"/>
    <property type="match status" value="1"/>
</dbReference>
<feature type="region of interest" description="Disordered" evidence="11">
    <location>
        <begin position="1"/>
        <end position="49"/>
    </location>
</feature>
<comment type="function">
    <text evidence="8">Putative sodium-dependent amino acid/proton antiporter.</text>
</comment>
<protein>
    <recommendedName>
        <fullName evidence="9">Putative sodium-coupled neutral amino acid transporter 11</fullName>
    </recommendedName>
    <alternativeName>
        <fullName evidence="10">Solute carrier family 38 member 11</fullName>
    </alternativeName>
</protein>
<proteinExistence type="inferred from homology"/>
<evidence type="ECO:0000256" key="5">
    <source>
        <dbReference type="ARBA" id="ARBA00022970"/>
    </source>
</evidence>
<dbReference type="PANTHER" id="PTHR22950">
    <property type="entry name" value="AMINO ACID TRANSPORTER"/>
    <property type="match status" value="1"/>
</dbReference>
<keyword evidence="4 12" id="KW-0812">Transmembrane</keyword>
<evidence type="ECO:0000256" key="7">
    <source>
        <dbReference type="ARBA" id="ARBA00023136"/>
    </source>
</evidence>
<comment type="subcellular location">
    <subcellularLocation>
        <location evidence="1">Membrane</location>
        <topology evidence="1">Multi-pass membrane protein</topology>
    </subcellularLocation>
</comment>
<dbReference type="InterPro" id="IPR013057">
    <property type="entry name" value="AA_transpt_TM"/>
</dbReference>
<evidence type="ECO:0000256" key="10">
    <source>
        <dbReference type="ARBA" id="ARBA00041723"/>
    </source>
</evidence>
<evidence type="ECO:0000256" key="1">
    <source>
        <dbReference type="ARBA" id="ARBA00004141"/>
    </source>
</evidence>
<evidence type="ECO:0000256" key="9">
    <source>
        <dbReference type="ARBA" id="ARBA00040814"/>
    </source>
</evidence>
<comment type="caution">
    <text evidence="14">The sequence shown here is derived from an EMBL/GenBank/DDBJ whole genome shotgun (WGS) entry which is preliminary data.</text>
</comment>
<dbReference type="EMBL" id="JARBDR010000342">
    <property type="protein sequence ID" value="KAJ8314174.1"/>
    <property type="molecule type" value="Genomic_DNA"/>
</dbReference>
<evidence type="ECO:0000313" key="14">
    <source>
        <dbReference type="EMBL" id="KAJ8314174.1"/>
    </source>
</evidence>
<accession>A0ABQ9F9Z3</accession>
<dbReference type="Proteomes" id="UP001217089">
    <property type="component" value="Unassembled WGS sequence"/>
</dbReference>
<evidence type="ECO:0000256" key="2">
    <source>
        <dbReference type="ARBA" id="ARBA00008066"/>
    </source>
</evidence>
<evidence type="ECO:0000256" key="4">
    <source>
        <dbReference type="ARBA" id="ARBA00022692"/>
    </source>
</evidence>
<feature type="compositionally biased region" description="Basic and acidic residues" evidence="11">
    <location>
        <begin position="36"/>
        <end position="47"/>
    </location>
</feature>
<keyword evidence="5" id="KW-0029">Amino-acid transport</keyword>
<feature type="transmembrane region" description="Helical" evidence="12">
    <location>
        <begin position="252"/>
        <end position="274"/>
    </location>
</feature>
<feature type="transmembrane region" description="Helical" evidence="12">
    <location>
        <begin position="59"/>
        <end position="78"/>
    </location>
</feature>
<feature type="transmembrane region" description="Helical" evidence="12">
    <location>
        <begin position="105"/>
        <end position="124"/>
    </location>
</feature>
<evidence type="ECO:0000256" key="11">
    <source>
        <dbReference type="SAM" id="MobiDB-lite"/>
    </source>
</evidence>
<gene>
    <name evidence="14" type="ORF">KUTeg_008735</name>
</gene>
<dbReference type="Pfam" id="PF01490">
    <property type="entry name" value="Aa_trans"/>
    <property type="match status" value="1"/>
</dbReference>
<evidence type="ECO:0000259" key="13">
    <source>
        <dbReference type="Pfam" id="PF01490"/>
    </source>
</evidence>
<sequence length="311" mass="34263">MASGTSPTAGEGSYILDRSRTQSDFSETSSVGDTRQLVEDKSKENDGSRSNIPMTSFNFINSIIGSGIIAMISYNVIIGDTITKIIIRIGGADYLGRTVLGNRQFIIFLVTLLVTLPLSLYRNIAKLSKWAFVSIVFVFFIIVCVCVRLGTFSEQIPYTENAWSFANYNFAQAVGIMAFGDLMENYCHDDDLMNVARFAFALTIMFTYPVECFVTREVVENAFFSSSVPSPLWRHLAVTMGISDPILSKGNILPILTVSFGVIVAVMGTIMVFYNIEEGLKGCSHGVELGYCRKPSVMNYTTTTIPVSNMS</sequence>
<keyword evidence="7 12" id="KW-0472">Membrane</keyword>
<evidence type="ECO:0000256" key="12">
    <source>
        <dbReference type="SAM" id="Phobius"/>
    </source>
</evidence>
<feature type="compositionally biased region" description="Polar residues" evidence="11">
    <location>
        <begin position="22"/>
        <end position="33"/>
    </location>
</feature>
<evidence type="ECO:0000313" key="15">
    <source>
        <dbReference type="Proteomes" id="UP001217089"/>
    </source>
</evidence>
<keyword evidence="3" id="KW-0813">Transport</keyword>
<organism evidence="14 15">
    <name type="scientific">Tegillarca granosa</name>
    <name type="common">Malaysian cockle</name>
    <name type="synonym">Anadara granosa</name>
    <dbReference type="NCBI Taxonomy" id="220873"/>
    <lineage>
        <taxon>Eukaryota</taxon>
        <taxon>Metazoa</taxon>
        <taxon>Spiralia</taxon>
        <taxon>Lophotrochozoa</taxon>
        <taxon>Mollusca</taxon>
        <taxon>Bivalvia</taxon>
        <taxon>Autobranchia</taxon>
        <taxon>Pteriomorphia</taxon>
        <taxon>Arcoida</taxon>
        <taxon>Arcoidea</taxon>
        <taxon>Arcidae</taxon>
        <taxon>Tegillarca</taxon>
    </lineage>
</organism>
<evidence type="ECO:0000256" key="3">
    <source>
        <dbReference type="ARBA" id="ARBA00022448"/>
    </source>
</evidence>
<name>A0ABQ9F9Z3_TEGGR</name>
<comment type="similarity">
    <text evidence="2">Belongs to the amino acid/polyamine transporter 2 family.</text>
</comment>
<keyword evidence="6 12" id="KW-1133">Transmembrane helix</keyword>
<feature type="transmembrane region" description="Helical" evidence="12">
    <location>
        <begin position="130"/>
        <end position="150"/>
    </location>
</feature>
<evidence type="ECO:0000256" key="8">
    <source>
        <dbReference type="ARBA" id="ARBA00037101"/>
    </source>
</evidence>
<feature type="domain" description="Amino acid transporter transmembrane" evidence="13">
    <location>
        <begin position="65"/>
        <end position="179"/>
    </location>
</feature>
<reference evidence="14 15" key="1">
    <citation type="submission" date="2022-12" db="EMBL/GenBank/DDBJ databases">
        <title>Chromosome-level genome of Tegillarca granosa.</title>
        <authorList>
            <person name="Kim J."/>
        </authorList>
    </citation>
    <scope>NUCLEOTIDE SEQUENCE [LARGE SCALE GENOMIC DNA]</scope>
    <source>
        <strain evidence="14">Teg-2019</strain>
        <tissue evidence="14">Adductor muscle</tissue>
    </source>
</reference>